<comment type="caution">
    <text evidence="1">The sequence shown here is derived from an EMBL/GenBank/DDBJ whole genome shotgun (WGS) entry which is preliminary data.</text>
</comment>
<name>A0A9P6QX34_9FUNG</name>
<sequence>LVTKQFFLTNQYLDPTKSIFKSVTLGRGKGGVFQEALSLLYEYFDYVVELIQYYSVFQRTSRKPQKEFDIQLKIAPHNFAHDRHQSNRSSHESNYSIGSQAKAITKALYVRKGSASFGTLIRSIDGNLVSSPRTDNGL</sequence>
<protein>
    <submittedName>
        <fullName evidence="1">Uncharacterized protein</fullName>
    </submittedName>
</protein>
<gene>
    <name evidence="1" type="ORF">BGZ99_002021</name>
</gene>
<evidence type="ECO:0000313" key="1">
    <source>
        <dbReference type="EMBL" id="KAG0305597.1"/>
    </source>
</evidence>
<reference evidence="1" key="1">
    <citation type="journal article" date="2020" name="Fungal Divers.">
        <title>Resolving the Mortierellaceae phylogeny through synthesis of multi-gene phylogenetics and phylogenomics.</title>
        <authorList>
            <person name="Vandepol N."/>
            <person name="Liber J."/>
            <person name="Desiro A."/>
            <person name="Na H."/>
            <person name="Kennedy M."/>
            <person name="Barry K."/>
            <person name="Grigoriev I.V."/>
            <person name="Miller A.N."/>
            <person name="O'Donnell K."/>
            <person name="Stajich J.E."/>
            <person name="Bonito G."/>
        </authorList>
    </citation>
    <scope>NUCLEOTIDE SEQUENCE</scope>
    <source>
        <strain evidence="1">REB-010B</strain>
    </source>
</reference>
<dbReference type="EMBL" id="JAAAIP010001562">
    <property type="protein sequence ID" value="KAG0305597.1"/>
    <property type="molecule type" value="Genomic_DNA"/>
</dbReference>
<dbReference type="AlphaFoldDB" id="A0A9P6QX34"/>
<dbReference type="Proteomes" id="UP000738325">
    <property type="component" value="Unassembled WGS sequence"/>
</dbReference>
<proteinExistence type="predicted"/>
<feature type="non-terminal residue" evidence="1">
    <location>
        <position position="1"/>
    </location>
</feature>
<evidence type="ECO:0000313" key="2">
    <source>
        <dbReference type="Proteomes" id="UP000738325"/>
    </source>
</evidence>
<organism evidence="1 2">
    <name type="scientific">Dissophora globulifera</name>
    <dbReference type="NCBI Taxonomy" id="979702"/>
    <lineage>
        <taxon>Eukaryota</taxon>
        <taxon>Fungi</taxon>
        <taxon>Fungi incertae sedis</taxon>
        <taxon>Mucoromycota</taxon>
        <taxon>Mortierellomycotina</taxon>
        <taxon>Mortierellomycetes</taxon>
        <taxon>Mortierellales</taxon>
        <taxon>Mortierellaceae</taxon>
        <taxon>Dissophora</taxon>
    </lineage>
</organism>
<keyword evidence="2" id="KW-1185">Reference proteome</keyword>
<accession>A0A9P6QX34</accession>
<dbReference type="OrthoDB" id="2445244at2759"/>